<sequence>MNKSAGVLLAIVVAVGAISAGGAWYTGTKLEGVLQTSIADANTELQTALVGSKGNATLELVSLDRRLFSSTAHYRLKGQGEMFTDRPEGVELLFVDHIEHGPLPFSRLIALKWLPVLATSHYELEKTPLTEKWFAATQGAAPVKGVVNIGYDNSTNSKLELLPLEVALDEKSNLKFSGLNLDVDASAKAQQVKAKGYMDSLTLSTVAEDQTPVLIELNGLTMASNLDKSSYGYYLGQNTLELTSTKTTFGEKQAVVTFKNAELKSSTHESGTNAAGRADYKVGEILYNGKAVGAANMAWSLKNLDIPATLSLVQVYQSKLQPYEAAAAAAAAAGEPAPELMLSEAEQAQVKTDLEKLLDAKPQIAMENLSFKTANGESRMSLVVDLARPQSMDLPPVEVGKQLIALLDFNLLMSKPMIADVASVQAQIEGQTDAKVIAEQATMASDMVSSMAVGTQLATLDGNNIVSKLRYANNQVDFNGQKMTVEQFIGFVMNTLGGAGAVQ</sequence>
<dbReference type="EMBL" id="CABVHY010000003">
    <property type="protein sequence ID" value="VVN78175.1"/>
    <property type="molecule type" value="Genomic_DNA"/>
</dbReference>
<organism evidence="1 2">
    <name type="scientific">Pseudomonas fluorescens</name>
    <dbReference type="NCBI Taxonomy" id="294"/>
    <lineage>
        <taxon>Bacteria</taxon>
        <taxon>Pseudomonadati</taxon>
        <taxon>Pseudomonadota</taxon>
        <taxon>Gammaproteobacteria</taxon>
        <taxon>Pseudomonadales</taxon>
        <taxon>Pseudomonadaceae</taxon>
        <taxon>Pseudomonas</taxon>
    </lineage>
</organism>
<gene>
    <name evidence="1" type="primary">ydgA</name>
    <name evidence="1" type="ORF">PS723_00874</name>
</gene>
<dbReference type="OrthoDB" id="5444681at2"/>
<evidence type="ECO:0000313" key="1">
    <source>
        <dbReference type="EMBL" id="VVN78175.1"/>
    </source>
</evidence>
<dbReference type="Proteomes" id="UP000379480">
    <property type="component" value="Unassembled WGS sequence"/>
</dbReference>
<evidence type="ECO:0000313" key="2">
    <source>
        <dbReference type="Proteomes" id="UP000379480"/>
    </source>
</evidence>
<protein>
    <submittedName>
        <fullName evidence="1">Protein YdgA</fullName>
    </submittedName>
</protein>
<dbReference type="AlphaFoldDB" id="A0A5E7AIA8"/>
<accession>A0A5E7AIA8</accession>
<dbReference type="Pfam" id="PF06097">
    <property type="entry name" value="DUF945"/>
    <property type="match status" value="1"/>
</dbReference>
<dbReference type="InterPro" id="IPR010352">
    <property type="entry name" value="DUF945"/>
</dbReference>
<dbReference type="RefSeq" id="WP_150802456.1">
    <property type="nucleotide sequence ID" value="NZ_CABVHY010000003.1"/>
</dbReference>
<proteinExistence type="predicted"/>
<reference evidence="1 2" key="1">
    <citation type="submission" date="2019-09" db="EMBL/GenBank/DDBJ databases">
        <authorList>
            <person name="Chandra G."/>
            <person name="Truman W A."/>
        </authorList>
    </citation>
    <scope>NUCLEOTIDE SEQUENCE [LARGE SCALE GENOMIC DNA]</scope>
    <source>
        <strain evidence="1">PS723</strain>
    </source>
</reference>
<name>A0A5E7AIA8_PSEFL</name>